<evidence type="ECO:0000313" key="2">
    <source>
        <dbReference type="Proteomes" id="UP001139981"/>
    </source>
</evidence>
<evidence type="ECO:0000313" key="1">
    <source>
        <dbReference type="EMBL" id="KAJ2890778.1"/>
    </source>
</evidence>
<feature type="non-terminal residue" evidence="1">
    <location>
        <position position="102"/>
    </location>
</feature>
<keyword evidence="2" id="KW-1185">Reference proteome</keyword>
<reference evidence="1" key="1">
    <citation type="submission" date="2022-07" db="EMBL/GenBank/DDBJ databases">
        <title>Phylogenomic reconstructions and comparative analyses of Kickxellomycotina fungi.</title>
        <authorList>
            <person name="Reynolds N.K."/>
            <person name="Stajich J.E."/>
            <person name="Barry K."/>
            <person name="Grigoriev I.V."/>
            <person name="Crous P."/>
            <person name="Smith M.E."/>
        </authorList>
    </citation>
    <scope>NUCLEOTIDE SEQUENCE</scope>
    <source>
        <strain evidence="1">CBS 190363</strain>
    </source>
</reference>
<accession>A0ACC1LZX3</accession>
<dbReference type="EMBL" id="JANBVB010001218">
    <property type="protein sequence ID" value="KAJ2890778.1"/>
    <property type="molecule type" value="Genomic_DNA"/>
</dbReference>
<gene>
    <name evidence="1" type="ORF">IWW38_003947</name>
</gene>
<protein>
    <submittedName>
        <fullName evidence="1">Uncharacterized protein</fullName>
    </submittedName>
</protein>
<dbReference type="Proteomes" id="UP001139981">
    <property type="component" value="Unassembled WGS sequence"/>
</dbReference>
<organism evidence="1 2">
    <name type="scientific">Coemansia aciculifera</name>
    <dbReference type="NCBI Taxonomy" id="417176"/>
    <lineage>
        <taxon>Eukaryota</taxon>
        <taxon>Fungi</taxon>
        <taxon>Fungi incertae sedis</taxon>
        <taxon>Zoopagomycota</taxon>
        <taxon>Kickxellomycotina</taxon>
        <taxon>Kickxellomycetes</taxon>
        <taxon>Kickxellales</taxon>
        <taxon>Kickxellaceae</taxon>
        <taxon>Coemansia</taxon>
    </lineage>
</organism>
<sequence length="102" mass="11821">MELTVLYAKKKEPNRQVQYIIKYRYNTTTTFADVVEYIISATGLDSPIAKLVHPQCTRDIRPTELVYSWGLGKFGSILFLRISDDDGRFLSYHVTTEFLTNH</sequence>
<proteinExistence type="predicted"/>
<comment type="caution">
    <text evidence="1">The sequence shown here is derived from an EMBL/GenBank/DDBJ whole genome shotgun (WGS) entry which is preliminary data.</text>
</comment>
<name>A0ACC1LZX3_9FUNG</name>